<reference evidence="2 3" key="1">
    <citation type="journal article" date="2018" name="PLoS Pathog.">
        <title>Evolution of structural diversity of trichothecenes, a family of toxins produced by plant pathogenic and entomopathogenic fungi.</title>
        <authorList>
            <person name="Proctor R.H."/>
            <person name="McCormick S.P."/>
            <person name="Kim H.S."/>
            <person name="Cardoza R.E."/>
            <person name="Stanley A.M."/>
            <person name="Lindo L."/>
            <person name="Kelly A."/>
            <person name="Brown D.W."/>
            <person name="Lee T."/>
            <person name="Vaughan M.M."/>
            <person name="Alexander N.J."/>
            <person name="Busman M."/>
            <person name="Gutierrez S."/>
        </authorList>
    </citation>
    <scope>NUCLEOTIDE SEQUENCE [LARGE SCALE GENOMIC DNA]</scope>
    <source>
        <strain evidence="2 3">NRRL 20695</strain>
    </source>
</reference>
<feature type="region of interest" description="Disordered" evidence="1">
    <location>
        <begin position="220"/>
        <end position="260"/>
    </location>
</feature>
<dbReference type="OrthoDB" id="5066731at2759"/>
<dbReference type="EMBL" id="PXOG01000179">
    <property type="protein sequence ID" value="RGP69835.1"/>
    <property type="molecule type" value="Genomic_DNA"/>
</dbReference>
<name>A0A395SC38_9HYPO</name>
<evidence type="ECO:0000313" key="3">
    <source>
        <dbReference type="Proteomes" id="UP000266234"/>
    </source>
</evidence>
<accession>A0A395SC38</accession>
<dbReference type="Proteomes" id="UP000266234">
    <property type="component" value="Unassembled WGS sequence"/>
</dbReference>
<evidence type="ECO:0000313" key="2">
    <source>
        <dbReference type="EMBL" id="RGP69835.1"/>
    </source>
</evidence>
<organism evidence="2 3">
    <name type="scientific">Fusarium longipes</name>
    <dbReference type="NCBI Taxonomy" id="694270"/>
    <lineage>
        <taxon>Eukaryota</taxon>
        <taxon>Fungi</taxon>
        <taxon>Dikarya</taxon>
        <taxon>Ascomycota</taxon>
        <taxon>Pezizomycotina</taxon>
        <taxon>Sordariomycetes</taxon>
        <taxon>Hypocreomycetidae</taxon>
        <taxon>Hypocreales</taxon>
        <taxon>Nectriaceae</taxon>
        <taxon>Fusarium</taxon>
    </lineage>
</organism>
<feature type="region of interest" description="Disordered" evidence="1">
    <location>
        <begin position="112"/>
        <end position="147"/>
    </location>
</feature>
<sequence>MGSGEHHRPSVCREFENIISRDGDEDLFLDTFGVPISYRGATHFYTSDYSRIKPGWKEVFDQFPDLHWMVRDVVEALVSGGTPTCPMHYTSAQRYTFNRVLETTRELGPKKYIRTPHPCGAIGDGRPRPRTEPSSSSSSPEERVPSSPLLAYQELVATSVADTLEEDSLVSLTPFLEKENSFSPPVPCQESVEALDGDMWNGFPTSSDSCKADRLDLCETNSSDSSTIGSDRCPSTPPSSSSLRLQPDLIHPNPYLPRSN</sequence>
<dbReference type="AlphaFoldDB" id="A0A395SC38"/>
<proteinExistence type="predicted"/>
<protein>
    <submittedName>
        <fullName evidence="2">Uncharacterized protein</fullName>
    </submittedName>
</protein>
<feature type="compositionally biased region" description="Polar residues" evidence="1">
    <location>
        <begin position="220"/>
        <end position="229"/>
    </location>
</feature>
<keyword evidence="3" id="KW-1185">Reference proteome</keyword>
<evidence type="ECO:0000256" key="1">
    <source>
        <dbReference type="SAM" id="MobiDB-lite"/>
    </source>
</evidence>
<gene>
    <name evidence="2" type="ORF">FLONG3_7661</name>
</gene>
<comment type="caution">
    <text evidence="2">The sequence shown here is derived from an EMBL/GenBank/DDBJ whole genome shotgun (WGS) entry which is preliminary data.</text>
</comment>